<dbReference type="InParanoid" id="D7G3M3"/>
<reference evidence="2 3" key="1">
    <citation type="journal article" date="2010" name="Nature">
        <title>The Ectocarpus genome and the independent evolution of multicellularity in brown algae.</title>
        <authorList>
            <person name="Cock J.M."/>
            <person name="Sterck L."/>
            <person name="Rouze P."/>
            <person name="Scornet D."/>
            <person name="Allen A.E."/>
            <person name="Amoutzias G."/>
            <person name="Anthouard V."/>
            <person name="Artiguenave F."/>
            <person name="Aury J.M."/>
            <person name="Badger J.H."/>
            <person name="Beszteri B."/>
            <person name="Billiau K."/>
            <person name="Bonnet E."/>
            <person name="Bothwell J.H."/>
            <person name="Bowler C."/>
            <person name="Boyen C."/>
            <person name="Brownlee C."/>
            <person name="Carrano C.J."/>
            <person name="Charrier B."/>
            <person name="Cho G.Y."/>
            <person name="Coelho S.M."/>
            <person name="Collen J."/>
            <person name="Corre E."/>
            <person name="Da Silva C."/>
            <person name="Delage L."/>
            <person name="Delaroque N."/>
            <person name="Dittami S.M."/>
            <person name="Doulbeau S."/>
            <person name="Elias M."/>
            <person name="Farnham G."/>
            <person name="Gachon C.M."/>
            <person name="Gschloessl B."/>
            <person name="Heesch S."/>
            <person name="Jabbari K."/>
            <person name="Jubin C."/>
            <person name="Kawai H."/>
            <person name="Kimura K."/>
            <person name="Kloareg B."/>
            <person name="Kupper F.C."/>
            <person name="Lang D."/>
            <person name="Le Bail A."/>
            <person name="Leblanc C."/>
            <person name="Lerouge P."/>
            <person name="Lohr M."/>
            <person name="Lopez P.J."/>
            <person name="Martens C."/>
            <person name="Maumus F."/>
            <person name="Michel G."/>
            <person name="Miranda-Saavedra D."/>
            <person name="Morales J."/>
            <person name="Moreau H."/>
            <person name="Motomura T."/>
            <person name="Nagasato C."/>
            <person name="Napoli C.A."/>
            <person name="Nelson D.R."/>
            <person name="Nyvall-Collen P."/>
            <person name="Peters A.F."/>
            <person name="Pommier C."/>
            <person name="Potin P."/>
            <person name="Poulain J."/>
            <person name="Quesneville H."/>
            <person name="Read B."/>
            <person name="Rensing S.A."/>
            <person name="Ritter A."/>
            <person name="Rousvoal S."/>
            <person name="Samanta M."/>
            <person name="Samson G."/>
            <person name="Schroeder D.C."/>
            <person name="Segurens B."/>
            <person name="Strittmatter M."/>
            <person name="Tonon T."/>
            <person name="Tregear J.W."/>
            <person name="Valentin K."/>
            <person name="von Dassow P."/>
            <person name="Yamagishi T."/>
            <person name="Van de Peer Y."/>
            <person name="Wincker P."/>
        </authorList>
    </citation>
    <scope>NUCLEOTIDE SEQUENCE [LARGE SCALE GENOMIC DNA]</scope>
    <source>
        <strain evidence="3">Ec32 / CCAP1310/4</strain>
    </source>
</reference>
<dbReference type="EMBL" id="FN649750">
    <property type="protein sequence ID" value="CBJ33555.1"/>
    <property type="molecule type" value="Genomic_DNA"/>
</dbReference>
<dbReference type="OrthoDB" id="10325540at2759"/>
<feature type="compositionally biased region" description="Polar residues" evidence="1">
    <location>
        <begin position="15"/>
        <end position="27"/>
    </location>
</feature>
<evidence type="ECO:0000256" key="1">
    <source>
        <dbReference type="SAM" id="MobiDB-lite"/>
    </source>
</evidence>
<sequence>MQGVSVAKEAEPVDSSATIAVSAPSETVRNRKCEQDEDRPTVQQKAKKRKIKTGSKRASSKKAKPVKKETTVQHGVQEGELLEESTTVGLKGTAKINPHRAKILVGKQALAAIKEGTRIFIKSGEGNGGDTWWDSGIVQKIHERGKPYEVEWQKMNNRGEEVDTDVERRIILPVTYSLAGVAAEAIKGVELGTEAAASVMQNVLAKARLGSWCISHPEEPWGMLDPFGEDSTPNPVSEVTRPPVELSETSS</sequence>
<organism evidence="2 3">
    <name type="scientific">Ectocarpus siliculosus</name>
    <name type="common">Brown alga</name>
    <name type="synonym">Conferva siliculosa</name>
    <dbReference type="NCBI Taxonomy" id="2880"/>
    <lineage>
        <taxon>Eukaryota</taxon>
        <taxon>Sar</taxon>
        <taxon>Stramenopiles</taxon>
        <taxon>Ochrophyta</taxon>
        <taxon>PX clade</taxon>
        <taxon>Phaeophyceae</taxon>
        <taxon>Ectocarpales</taxon>
        <taxon>Ectocarpaceae</taxon>
        <taxon>Ectocarpus</taxon>
    </lineage>
</organism>
<evidence type="ECO:0000313" key="3">
    <source>
        <dbReference type="Proteomes" id="UP000002630"/>
    </source>
</evidence>
<feature type="compositionally biased region" description="Basic residues" evidence="1">
    <location>
        <begin position="45"/>
        <end position="65"/>
    </location>
</feature>
<protein>
    <submittedName>
        <fullName evidence="2">Uncharacterized protein</fullName>
    </submittedName>
</protein>
<name>D7G3M3_ECTSI</name>
<feature type="region of interest" description="Disordered" evidence="1">
    <location>
        <begin position="1"/>
        <end position="73"/>
    </location>
</feature>
<feature type="compositionally biased region" description="Basic and acidic residues" evidence="1">
    <location>
        <begin position="28"/>
        <end position="40"/>
    </location>
</feature>
<dbReference type="AlphaFoldDB" id="D7G3M3"/>
<dbReference type="EMBL" id="FN648723">
    <property type="protein sequence ID" value="CBJ33555.1"/>
    <property type="molecule type" value="Genomic_DNA"/>
</dbReference>
<evidence type="ECO:0000313" key="2">
    <source>
        <dbReference type="EMBL" id="CBJ33555.1"/>
    </source>
</evidence>
<keyword evidence="3" id="KW-1185">Reference proteome</keyword>
<dbReference type="Proteomes" id="UP000002630">
    <property type="component" value="Linkage Group LG25"/>
</dbReference>
<accession>D7G3M3</accession>
<feature type="region of interest" description="Disordered" evidence="1">
    <location>
        <begin position="223"/>
        <end position="251"/>
    </location>
</feature>
<proteinExistence type="predicted"/>
<gene>
    <name evidence="2" type="ORF">Esi_0513_0002</name>
</gene>